<keyword evidence="1" id="KW-0812">Transmembrane</keyword>
<dbReference type="Pfam" id="PF11832">
    <property type="entry name" value="DUF3352"/>
    <property type="match status" value="1"/>
</dbReference>
<organism evidence="2 3">
    <name type="scientific">Sphaerospermopsis reniformis</name>
    <dbReference type="NCBI Taxonomy" id="531300"/>
    <lineage>
        <taxon>Bacteria</taxon>
        <taxon>Bacillati</taxon>
        <taxon>Cyanobacteriota</taxon>
        <taxon>Cyanophyceae</taxon>
        <taxon>Nostocales</taxon>
        <taxon>Aphanizomenonaceae</taxon>
        <taxon>Sphaerospermopsis</taxon>
    </lineage>
</organism>
<accession>A0A479ZUA5</accession>
<dbReference type="EMBL" id="BJCE01000026">
    <property type="protein sequence ID" value="GCL36097.1"/>
    <property type="molecule type" value="Genomic_DNA"/>
</dbReference>
<dbReference type="InterPro" id="IPR021787">
    <property type="entry name" value="DUF3352"/>
</dbReference>
<reference evidence="3" key="1">
    <citation type="submission" date="2019-02" db="EMBL/GenBank/DDBJ databases">
        <title>Draft genome sequence of Sphaerospermopsis reniformis NIES-1949.</title>
        <authorList>
            <person name="Yamaguchi H."/>
            <person name="Suzuki S."/>
            <person name="Kawachi M."/>
        </authorList>
    </citation>
    <scope>NUCLEOTIDE SEQUENCE [LARGE SCALE GENOMIC DNA]</scope>
    <source>
        <strain evidence="3">NIES-1949</strain>
    </source>
</reference>
<proteinExistence type="predicted"/>
<name>A0A479ZUA5_9CYAN</name>
<dbReference type="RefSeq" id="WP_137666718.1">
    <property type="nucleotide sequence ID" value="NZ_BJCE01000026.1"/>
</dbReference>
<evidence type="ECO:0008006" key="4">
    <source>
        <dbReference type="Google" id="ProtNLM"/>
    </source>
</evidence>
<keyword evidence="1" id="KW-1133">Transmembrane helix</keyword>
<evidence type="ECO:0000313" key="2">
    <source>
        <dbReference type="EMBL" id="GCL36097.1"/>
    </source>
</evidence>
<evidence type="ECO:0000256" key="1">
    <source>
        <dbReference type="SAM" id="Phobius"/>
    </source>
</evidence>
<keyword evidence="3" id="KW-1185">Reference proteome</keyword>
<gene>
    <name evidence="2" type="ORF">SR1949_11970</name>
</gene>
<keyword evidence="1" id="KW-0472">Membrane</keyword>
<comment type="caution">
    <text evidence="2">The sequence shown here is derived from an EMBL/GenBank/DDBJ whole genome shotgun (WGS) entry which is preliminary data.</text>
</comment>
<dbReference type="Proteomes" id="UP000300142">
    <property type="component" value="Unassembled WGS sequence"/>
</dbReference>
<sequence>MVTEKRENRLNVNNQRLSFRFIVAGVVAVLLAITGFYWFLFKSPVKLNTPISQPGAAIFVSNVAPAMVSLLVNPEGLQSIEKKGEISQIKNSLLAKTNINFNDDIKPWLSNEITLAVTSEDIDRDPENGLQPGYLMALATNNPEKSREFVELLFSRRTLAGTNLEVEQYKGVKLLYDTPEIITSKKSQNTKSKIQNSLAGAVIDDFVLFANDLKVVKEAINNIQAPNLNLSSDSEYQKAVKELPTNAVAVAFLKLPTLAQWQGLELAESTYKSQILSLVLKSQGMLAESTFLSRSNLPSSKVASVFTPLSKPVDALKYIPESAGLAIAGANLSNLPNSNLDKLWQQATATIYGSSQEAIARWMQPLIDVQKSWDINWKEDIFSWVSGEYALAILPNQEANQDKNINPNWVFVVEKTPQLEQGIAKLDNIATNNEFNVSSLILNNQKIAVWTELKAIPENSSVNIEAKVKGAHTSIDNYEIITSDLALMEKIITHQEHTLMENSNFQDSIANLPQPNQGYIYIDWKKSQEFLESQQPLLKFVELLGKPLFDNLRSLTVSSYGQEAETLKGGVFFQLEK</sequence>
<evidence type="ECO:0000313" key="3">
    <source>
        <dbReference type="Proteomes" id="UP000300142"/>
    </source>
</evidence>
<dbReference type="AlphaFoldDB" id="A0A479ZUA5"/>
<protein>
    <recommendedName>
        <fullName evidence="4">DUF3352 domain-containing protein</fullName>
    </recommendedName>
</protein>
<feature type="transmembrane region" description="Helical" evidence="1">
    <location>
        <begin position="21"/>
        <end position="40"/>
    </location>
</feature>